<evidence type="ECO:0000313" key="6">
    <source>
        <dbReference type="EMBL" id="MDU0352732.1"/>
    </source>
</evidence>
<protein>
    <recommendedName>
        <fullName evidence="1">diguanylate cyclase</fullName>
        <ecNumber evidence="1">2.7.7.65</ecNumber>
    </recommendedName>
</protein>
<dbReference type="GO" id="GO:0052621">
    <property type="term" value="F:diguanylate cyclase activity"/>
    <property type="evidence" value="ECO:0007669"/>
    <property type="project" value="UniProtKB-EC"/>
</dbReference>
<comment type="caution">
    <text evidence="6">The sequence shown here is derived from an EMBL/GenBank/DDBJ whole genome shotgun (WGS) entry which is preliminary data.</text>
</comment>
<dbReference type="CDD" id="cd01949">
    <property type="entry name" value="GGDEF"/>
    <property type="match status" value="1"/>
</dbReference>
<evidence type="ECO:0000256" key="2">
    <source>
        <dbReference type="ARBA" id="ARBA00034247"/>
    </source>
</evidence>
<gene>
    <name evidence="6" type="ORF">RS130_01295</name>
</gene>
<keyword evidence="6" id="KW-0548">Nucleotidyltransferase</keyword>
<evidence type="ECO:0000256" key="3">
    <source>
        <dbReference type="SAM" id="MobiDB-lite"/>
    </source>
</evidence>
<evidence type="ECO:0000256" key="4">
    <source>
        <dbReference type="SAM" id="Phobius"/>
    </source>
</evidence>
<dbReference type="EMBL" id="JAWDIO010000002">
    <property type="protein sequence ID" value="MDU0352732.1"/>
    <property type="molecule type" value="Genomic_DNA"/>
</dbReference>
<reference evidence="6 7" key="1">
    <citation type="submission" date="2023-10" db="EMBL/GenBank/DDBJ databases">
        <title>Glaciecola aquimarina strain GGW-M5 nov., isolated from a coastal seawater.</title>
        <authorList>
            <person name="Bayburt H."/>
            <person name="Kim J.M."/>
            <person name="Choi B.J."/>
            <person name="Jeon C.O."/>
        </authorList>
    </citation>
    <scope>NUCLEOTIDE SEQUENCE [LARGE SCALE GENOMIC DNA]</scope>
    <source>
        <strain evidence="6 7">KCTC 32108</strain>
    </source>
</reference>
<dbReference type="InterPro" id="IPR050469">
    <property type="entry name" value="Diguanylate_Cyclase"/>
</dbReference>
<dbReference type="InterPro" id="IPR000160">
    <property type="entry name" value="GGDEF_dom"/>
</dbReference>
<dbReference type="EC" id="2.7.7.65" evidence="1"/>
<organism evidence="6 7">
    <name type="scientific">Paraglaciecola aquimarina</name>
    <dbReference type="NCBI Taxonomy" id="1235557"/>
    <lineage>
        <taxon>Bacteria</taxon>
        <taxon>Pseudomonadati</taxon>
        <taxon>Pseudomonadota</taxon>
        <taxon>Gammaproteobacteria</taxon>
        <taxon>Alteromonadales</taxon>
        <taxon>Alteromonadaceae</taxon>
        <taxon>Paraglaciecola</taxon>
    </lineage>
</organism>
<evidence type="ECO:0000256" key="1">
    <source>
        <dbReference type="ARBA" id="ARBA00012528"/>
    </source>
</evidence>
<proteinExistence type="predicted"/>
<keyword evidence="4" id="KW-1133">Transmembrane helix</keyword>
<dbReference type="PROSITE" id="PS50887">
    <property type="entry name" value="GGDEF"/>
    <property type="match status" value="1"/>
</dbReference>
<dbReference type="RefSeq" id="WP_316024442.1">
    <property type="nucleotide sequence ID" value="NZ_JAWDIO010000002.1"/>
</dbReference>
<sequence>MFKSSANSAQSTSAQSTPHLLADKTPSPVAMTSLATEDKHGANSHILVVTLTAGSVCLLLMLLFFRSVKYKRQLALSATTDALTGLTNRRRILEEFDAELLRSKANGLAFSVALIDVDWFKQINEKYGLFTGNKVLRLFASTSKDILRHTDFIGRISDEQFLVLMPNTSNNEAFQVMENLRLKMPEIAEEIDLPNLVVSTSIGICHCVPNDNVESILQLANSALYRAKQNGRDQSVACDR</sequence>
<dbReference type="PANTHER" id="PTHR45138:SF9">
    <property type="entry name" value="DIGUANYLATE CYCLASE DGCM-RELATED"/>
    <property type="match status" value="1"/>
</dbReference>
<dbReference type="Proteomes" id="UP001247805">
    <property type="component" value="Unassembled WGS sequence"/>
</dbReference>
<dbReference type="InterPro" id="IPR043128">
    <property type="entry name" value="Rev_trsase/Diguanyl_cyclase"/>
</dbReference>
<dbReference type="Gene3D" id="3.30.70.270">
    <property type="match status" value="1"/>
</dbReference>
<comment type="catalytic activity">
    <reaction evidence="2">
        <text>2 GTP = 3',3'-c-di-GMP + 2 diphosphate</text>
        <dbReference type="Rhea" id="RHEA:24898"/>
        <dbReference type="ChEBI" id="CHEBI:33019"/>
        <dbReference type="ChEBI" id="CHEBI:37565"/>
        <dbReference type="ChEBI" id="CHEBI:58805"/>
        <dbReference type="EC" id="2.7.7.65"/>
    </reaction>
</comment>
<dbReference type="InterPro" id="IPR029787">
    <property type="entry name" value="Nucleotide_cyclase"/>
</dbReference>
<keyword evidence="4" id="KW-0812">Transmembrane</keyword>
<evidence type="ECO:0000313" key="7">
    <source>
        <dbReference type="Proteomes" id="UP001247805"/>
    </source>
</evidence>
<accession>A0ABU3SRX0</accession>
<dbReference type="SMART" id="SM00267">
    <property type="entry name" value="GGDEF"/>
    <property type="match status" value="1"/>
</dbReference>
<name>A0ABU3SRX0_9ALTE</name>
<feature type="domain" description="GGDEF" evidence="5">
    <location>
        <begin position="108"/>
        <end position="240"/>
    </location>
</feature>
<feature type="region of interest" description="Disordered" evidence="3">
    <location>
        <begin position="1"/>
        <end position="25"/>
    </location>
</feature>
<dbReference type="Pfam" id="PF00990">
    <property type="entry name" value="GGDEF"/>
    <property type="match status" value="1"/>
</dbReference>
<evidence type="ECO:0000259" key="5">
    <source>
        <dbReference type="PROSITE" id="PS50887"/>
    </source>
</evidence>
<keyword evidence="7" id="KW-1185">Reference proteome</keyword>
<feature type="transmembrane region" description="Helical" evidence="4">
    <location>
        <begin position="46"/>
        <end position="65"/>
    </location>
</feature>
<feature type="compositionally biased region" description="Low complexity" evidence="3">
    <location>
        <begin position="1"/>
        <end position="17"/>
    </location>
</feature>
<dbReference type="PANTHER" id="PTHR45138">
    <property type="entry name" value="REGULATORY COMPONENTS OF SENSORY TRANSDUCTION SYSTEM"/>
    <property type="match status" value="1"/>
</dbReference>
<dbReference type="NCBIfam" id="TIGR00254">
    <property type="entry name" value="GGDEF"/>
    <property type="match status" value="1"/>
</dbReference>
<dbReference type="SUPFAM" id="SSF55073">
    <property type="entry name" value="Nucleotide cyclase"/>
    <property type="match status" value="1"/>
</dbReference>
<keyword evidence="6" id="KW-0808">Transferase</keyword>
<keyword evidence="4" id="KW-0472">Membrane</keyword>